<sequence>MSWITTNEYETLQKKVRETAIATDVRKIECNIEKDGSYTCDLTSGKYVSWFAECIGKQLRGQRGVRTVGGQNIMRHRFRDAAMRCVGSRDRYETKQDINILGEPIPQEGEPQTIRYFAKELLIGKGIIDIVAKKNKLTIKSKSGITCFFDEDKDRLICDRKVLGVIP</sequence>
<name>A0A0F9QAC6_9ZZZZ</name>
<dbReference type="AlphaFoldDB" id="A0A0F9QAC6"/>
<gene>
    <name evidence="1" type="ORF">LCGC14_0797780</name>
</gene>
<dbReference type="EMBL" id="LAZR01002134">
    <property type="protein sequence ID" value="KKN34017.1"/>
    <property type="molecule type" value="Genomic_DNA"/>
</dbReference>
<proteinExistence type="predicted"/>
<organism evidence="1">
    <name type="scientific">marine sediment metagenome</name>
    <dbReference type="NCBI Taxonomy" id="412755"/>
    <lineage>
        <taxon>unclassified sequences</taxon>
        <taxon>metagenomes</taxon>
        <taxon>ecological metagenomes</taxon>
    </lineage>
</organism>
<reference evidence="1" key="1">
    <citation type="journal article" date="2015" name="Nature">
        <title>Complex archaea that bridge the gap between prokaryotes and eukaryotes.</title>
        <authorList>
            <person name="Spang A."/>
            <person name="Saw J.H."/>
            <person name="Jorgensen S.L."/>
            <person name="Zaremba-Niedzwiedzka K."/>
            <person name="Martijn J."/>
            <person name="Lind A.E."/>
            <person name="van Eijk R."/>
            <person name="Schleper C."/>
            <person name="Guy L."/>
            <person name="Ettema T.J."/>
        </authorList>
    </citation>
    <scope>NUCLEOTIDE SEQUENCE</scope>
</reference>
<accession>A0A0F9QAC6</accession>
<evidence type="ECO:0000313" key="1">
    <source>
        <dbReference type="EMBL" id="KKN34017.1"/>
    </source>
</evidence>
<comment type="caution">
    <text evidence="1">The sequence shown here is derived from an EMBL/GenBank/DDBJ whole genome shotgun (WGS) entry which is preliminary data.</text>
</comment>
<protein>
    <submittedName>
        <fullName evidence="1">Uncharacterized protein</fullName>
    </submittedName>
</protein>